<feature type="chain" id="PRO_5045576677" evidence="1">
    <location>
        <begin position="18"/>
        <end position="142"/>
    </location>
</feature>
<feature type="signal peptide" evidence="1">
    <location>
        <begin position="1"/>
        <end position="17"/>
    </location>
</feature>
<dbReference type="RefSeq" id="WP_377089971.1">
    <property type="nucleotide sequence ID" value="NZ_JBHSJL010000014.1"/>
</dbReference>
<name>A0ABW4Z6L9_9BACT</name>
<proteinExistence type="predicted"/>
<protein>
    <submittedName>
        <fullName evidence="2">Uncharacterized protein</fullName>
    </submittedName>
</protein>
<dbReference type="EMBL" id="JBHUJB010000009">
    <property type="protein sequence ID" value="MFD2157593.1"/>
    <property type="molecule type" value="Genomic_DNA"/>
</dbReference>
<sequence>MRLFCVALMSCTISLMAEDAPQVLKPIDPATKHPSGVNKKLMSDDKTYGYSENNPILVGSKDEFGGPKAERDYLNSLLGPEGKPIRFKRLFSGGNSPDGKPLDCYEITISNGTKVRLWISMYHPKNKPERQPAPVGFYKKRK</sequence>
<evidence type="ECO:0000313" key="2">
    <source>
        <dbReference type="EMBL" id="MFD2157593.1"/>
    </source>
</evidence>
<evidence type="ECO:0000256" key="1">
    <source>
        <dbReference type="SAM" id="SignalP"/>
    </source>
</evidence>
<keyword evidence="3" id="KW-1185">Reference proteome</keyword>
<accession>A0ABW4Z6L9</accession>
<keyword evidence="1" id="KW-0732">Signal</keyword>
<comment type="caution">
    <text evidence="2">The sequence shown here is derived from an EMBL/GenBank/DDBJ whole genome shotgun (WGS) entry which is preliminary data.</text>
</comment>
<reference evidence="3" key="1">
    <citation type="journal article" date="2019" name="Int. J. Syst. Evol. Microbiol.">
        <title>The Global Catalogue of Microorganisms (GCM) 10K type strain sequencing project: providing services to taxonomists for standard genome sequencing and annotation.</title>
        <authorList>
            <consortium name="The Broad Institute Genomics Platform"/>
            <consortium name="The Broad Institute Genome Sequencing Center for Infectious Disease"/>
            <person name="Wu L."/>
            <person name="Ma J."/>
        </authorList>
    </citation>
    <scope>NUCLEOTIDE SEQUENCE [LARGE SCALE GENOMIC DNA]</scope>
    <source>
        <strain evidence="3">CCUG 57942</strain>
    </source>
</reference>
<dbReference type="Proteomes" id="UP001597389">
    <property type="component" value="Unassembled WGS sequence"/>
</dbReference>
<gene>
    <name evidence="2" type="ORF">ACFSW8_01630</name>
</gene>
<evidence type="ECO:0000313" key="3">
    <source>
        <dbReference type="Proteomes" id="UP001597389"/>
    </source>
</evidence>
<organism evidence="2 3">
    <name type="scientific">Rubritalea tangerina</name>
    <dbReference type="NCBI Taxonomy" id="430798"/>
    <lineage>
        <taxon>Bacteria</taxon>
        <taxon>Pseudomonadati</taxon>
        <taxon>Verrucomicrobiota</taxon>
        <taxon>Verrucomicrobiia</taxon>
        <taxon>Verrucomicrobiales</taxon>
        <taxon>Rubritaleaceae</taxon>
        <taxon>Rubritalea</taxon>
    </lineage>
</organism>